<proteinExistence type="predicted"/>
<evidence type="ECO:0000256" key="1">
    <source>
        <dbReference type="SAM" id="MobiDB-lite"/>
    </source>
</evidence>
<sequence length="305" mass="34221">MAASTRPPVSPWHARALPFVLATGRGGELFIQTAGAFRYCKVSGSRSIFITHLRWESLEAEASHFLPLQYTRETIVELWMKAADMHNRSTSLTAYMHANLDLGANLRPADPVKLKDLNVLREYSDKTEALHRHRMIQLPHQPHRCRICWTHLPGVANQAMSTTTHPYLPKIIDTSRPRSTWSFQIIRNLEEVLDDSDTVEALMRALESEFNLPFHAIQRPAYAWGEDDGDIPHDDSAVEVPKTSASSAPVHHCSRGYRLIHAQGILWPVHALLSWLLPSAPNGVATRSESEPVSAKSLPIRAKAN</sequence>
<keyword evidence="3" id="KW-1185">Reference proteome</keyword>
<accession>A0AA38H5N8</accession>
<protein>
    <submittedName>
        <fullName evidence="2">Uncharacterized protein</fullName>
    </submittedName>
</protein>
<dbReference type="Proteomes" id="UP001164286">
    <property type="component" value="Unassembled WGS sequence"/>
</dbReference>
<comment type="caution">
    <text evidence="2">The sequence shown here is derived from an EMBL/GenBank/DDBJ whole genome shotgun (WGS) entry which is preliminary data.</text>
</comment>
<organism evidence="2 3">
    <name type="scientific">Dioszegia hungarica</name>
    <dbReference type="NCBI Taxonomy" id="4972"/>
    <lineage>
        <taxon>Eukaryota</taxon>
        <taxon>Fungi</taxon>
        <taxon>Dikarya</taxon>
        <taxon>Basidiomycota</taxon>
        <taxon>Agaricomycotina</taxon>
        <taxon>Tremellomycetes</taxon>
        <taxon>Tremellales</taxon>
        <taxon>Bulleribasidiaceae</taxon>
        <taxon>Dioszegia</taxon>
    </lineage>
</organism>
<name>A0AA38H5N8_9TREE</name>
<dbReference type="RefSeq" id="XP_052944372.1">
    <property type="nucleotide sequence ID" value="XM_053087398.1"/>
</dbReference>
<dbReference type="GeneID" id="77726603"/>
<gene>
    <name evidence="2" type="ORF">MKK02DRAFT_27785</name>
</gene>
<evidence type="ECO:0000313" key="2">
    <source>
        <dbReference type="EMBL" id="KAI9634595.1"/>
    </source>
</evidence>
<dbReference type="AlphaFoldDB" id="A0AA38H5N8"/>
<reference evidence="2" key="1">
    <citation type="journal article" date="2022" name="G3 (Bethesda)">
        <title>High quality genome of the basidiomycete yeast Dioszegia hungarica PDD-24b-2 isolated from cloud water.</title>
        <authorList>
            <person name="Jarrige D."/>
            <person name="Haridas S."/>
            <person name="Bleykasten-Grosshans C."/>
            <person name="Joly M."/>
            <person name="Nadalig T."/>
            <person name="Sancelme M."/>
            <person name="Vuilleumier S."/>
            <person name="Grigoriev I.V."/>
            <person name="Amato P."/>
            <person name="Bringel F."/>
        </authorList>
    </citation>
    <scope>NUCLEOTIDE SEQUENCE</scope>
    <source>
        <strain evidence="2">PDD-24b-2</strain>
    </source>
</reference>
<dbReference type="EMBL" id="JAKWFO010000006">
    <property type="protein sequence ID" value="KAI9634595.1"/>
    <property type="molecule type" value="Genomic_DNA"/>
</dbReference>
<evidence type="ECO:0000313" key="3">
    <source>
        <dbReference type="Proteomes" id="UP001164286"/>
    </source>
</evidence>
<feature type="region of interest" description="Disordered" evidence="1">
    <location>
        <begin position="286"/>
        <end position="305"/>
    </location>
</feature>